<organism evidence="16 17">
    <name type="scientific">Thalassotalea fonticola</name>
    <dbReference type="NCBI Taxonomy" id="3065649"/>
    <lineage>
        <taxon>Bacteria</taxon>
        <taxon>Pseudomonadati</taxon>
        <taxon>Pseudomonadota</taxon>
        <taxon>Gammaproteobacteria</taxon>
        <taxon>Alteromonadales</taxon>
        <taxon>Colwelliaceae</taxon>
        <taxon>Thalassotalea</taxon>
    </lineage>
</organism>
<dbReference type="InterPro" id="IPR003594">
    <property type="entry name" value="HATPase_dom"/>
</dbReference>
<evidence type="ECO:0000256" key="11">
    <source>
        <dbReference type="ARBA" id="ARBA00023012"/>
    </source>
</evidence>
<keyword evidence="8" id="KW-0418">Kinase</keyword>
<keyword evidence="9 16" id="KW-0067">ATP-binding</keyword>
<proteinExistence type="predicted"/>
<dbReference type="InterPro" id="IPR003660">
    <property type="entry name" value="HAMP_dom"/>
</dbReference>
<keyword evidence="17" id="KW-1185">Reference proteome</keyword>
<keyword evidence="5" id="KW-0808">Transferase</keyword>
<dbReference type="Gene3D" id="1.10.287.130">
    <property type="match status" value="1"/>
</dbReference>
<dbReference type="InterPro" id="IPR050428">
    <property type="entry name" value="TCS_sensor_his_kinase"/>
</dbReference>
<evidence type="ECO:0000259" key="15">
    <source>
        <dbReference type="PROSITE" id="PS50885"/>
    </source>
</evidence>
<evidence type="ECO:0000256" key="7">
    <source>
        <dbReference type="ARBA" id="ARBA00022741"/>
    </source>
</evidence>
<evidence type="ECO:0000313" key="17">
    <source>
        <dbReference type="Proteomes" id="UP001301442"/>
    </source>
</evidence>
<feature type="domain" description="Histidine kinase" evidence="14">
    <location>
        <begin position="258"/>
        <end position="451"/>
    </location>
</feature>
<keyword evidence="4" id="KW-0597">Phosphoprotein</keyword>
<dbReference type="SMART" id="SM00387">
    <property type="entry name" value="HATPase_c"/>
    <property type="match status" value="1"/>
</dbReference>
<dbReference type="InterPro" id="IPR004358">
    <property type="entry name" value="Sig_transdc_His_kin-like_C"/>
</dbReference>
<evidence type="ECO:0000256" key="12">
    <source>
        <dbReference type="ARBA" id="ARBA00023136"/>
    </source>
</evidence>
<dbReference type="CDD" id="cd16954">
    <property type="entry name" value="HATPase_PhoQ-like"/>
    <property type="match status" value="1"/>
</dbReference>
<gene>
    <name evidence="16" type="ORF">RI844_13780</name>
</gene>
<dbReference type="Gene3D" id="3.30.565.10">
    <property type="entry name" value="Histidine kinase-like ATPase, C-terminal domain"/>
    <property type="match status" value="1"/>
</dbReference>
<name>A0ABZ0GKM2_9GAMM</name>
<keyword evidence="10 13" id="KW-1133">Transmembrane helix</keyword>
<dbReference type="PROSITE" id="PS50885">
    <property type="entry name" value="HAMP"/>
    <property type="match status" value="1"/>
</dbReference>
<dbReference type="PRINTS" id="PR00344">
    <property type="entry name" value="BCTRLSENSOR"/>
</dbReference>
<dbReference type="RefSeq" id="WP_348395250.1">
    <property type="nucleotide sequence ID" value="NZ_CP136600.1"/>
</dbReference>
<evidence type="ECO:0000256" key="9">
    <source>
        <dbReference type="ARBA" id="ARBA00022840"/>
    </source>
</evidence>
<evidence type="ECO:0000256" key="5">
    <source>
        <dbReference type="ARBA" id="ARBA00022679"/>
    </source>
</evidence>
<keyword evidence="7" id="KW-0547">Nucleotide-binding</keyword>
<evidence type="ECO:0000259" key="14">
    <source>
        <dbReference type="PROSITE" id="PS50109"/>
    </source>
</evidence>
<evidence type="ECO:0000256" key="10">
    <source>
        <dbReference type="ARBA" id="ARBA00022989"/>
    </source>
</evidence>
<comment type="subcellular location">
    <subcellularLocation>
        <location evidence="2">Membrane</location>
    </subcellularLocation>
</comment>
<dbReference type="EC" id="2.7.13.3" evidence="3"/>
<keyword evidence="11" id="KW-0902">Two-component regulatory system</keyword>
<evidence type="ECO:0000256" key="3">
    <source>
        <dbReference type="ARBA" id="ARBA00012438"/>
    </source>
</evidence>
<dbReference type="GO" id="GO:0005524">
    <property type="term" value="F:ATP binding"/>
    <property type="evidence" value="ECO:0007669"/>
    <property type="project" value="UniProtKB-KW"/>
</dbReference>
<evidence type="ECO:0000256" key="6">
    <source>
        <dbReference type="ARBA" id="ARBA00022692"/>
    </source>
</evidence>
<keyword evidence="12 13" id="KW-0472">Membrane</keyword>
<dbReference type="Pfam" id="PF02518">
    <property type="entry name" value="HATPase_c"/>
    <property type="match status" value="1"/>
</dbReference>
<feature type="domain" description="HAMP" evidence="15">
    <location>
        <begin position="199"/>
        <end position="250"/>
    </location>
</feature>
<evidence type="ECO:0000256" key="8">
    <source>
        <dbReference type="ARBA" id="ARBA00022777"/>
    </source>
</evidence>
<protein>
    <recommendedName>
        <fullName evidence="3">histidine kinase</fullName>
        <ecNumber evidence="3">2.7.13.3</ecNumber>
    </recommendedName>
</protein>
<evidence type="ECO:0000256" key="2">
    <source>
        <dbReference type="ARBA" id="ARBA00004370"/>
    </source>
</evidence>
<evidence type="ECO:0000256" key="1">
    <source>
        <dbReference type="ARBA" id="ARBA00000085"/>
    </source>
</evidence>
<reference evidence="16 17" key="1">
    <citation type="submission" date="2023-09" db="EMBL/GenBank/DDBJ databases">
        <authorList>
            <person name="Qi X."/>
        </authorList>
    </citation>
    <scope>NUCLEOTIDE SEQUENCE [LARGE SCALE GENOMIC DNA]</scope>
    <source>
        <strain evidence="16 17">S1-1</strain>
    </source>
</reference>
<dbReference type="Proteomes" id="UP001301442">
    <property type="component" value="Chromosome"/>
</dbReference>
<accession>A0ABZ0GKM2</accession>
<dbReference type="EMBL" id="CP136600">
    <property type="protein sequence ID" value="WOH36437.1"/>
    <property type="molecule type" value="Genomic_DNA"/>
</dbReference>
<dbReference type="InterPro" id="IPR058619">
    <property type="entry name" value="PhoQ/CarS-like_HATPase"/>
</dbReference>
<dbReference type="PANTHER" id="PTHR45436:SF4">
    <property type="entry name" value="SENSOR PROTEIN PHOQ"/>
    <property type="match status" value="1"/>
</dbReference>
<evidence type="ECO:0000256" key="13">
    <source>
        <dbReference type="SAM" id="Phobius"/>
    </source>
</evidence>
<feature type="transmembrane region" description="Helical" evidence="13">
    <location>
        <begin position="179"/>
        <end position="200"/>
    </location>
</feature>
<dbReference type="InterPro" id="IPR005467">
    <property type="entry name" value="His_kinase_dom"/>
</dbReference>
<comment type="catalytic activity">
    <reaction evidence="1">
        <text>ATP + protein L-histidine = ADP + protein N-phospho-L-histidine.</text>
        <dbReference type="EC" id="2.7.13.3"/>
    </reaction>
</comment>
<feature type="transmembrane region" description="Helical" evidence="13">
    <location>
        <begin position="20"/>
        <end position="41"/>
    </location>
</feature>
<sequence length="451" mass="50510">MALISHLKAWFNSLQARVMVSALLMILIIVPSLAIILNNAFSEQVQSSIENELNASSYAILALAEVDKQQLQMPEQLLNNQFNAIGSGLYALITQQVDNNQHTLWSSSSFLGLTAPENFPIPAIGDSRFSTQTIDAKKHLVYSFTVSFIQQQQTFTVTLHIMKDQSDFIQMVAKFQQTLWSWLGFIMAVLVILQFVWLKFTLKPLAKLQKELKQIEQGNKQQIEQHYPLELARVSKQLNTLLTAQKNQRKRYRNALSDLAHSLKNPLAVMQSQGNLTTSSLQQLSLMNKTIEHQLKRAQSGGETAWHVGIKIAPIAEKLVSSLHKIYRQKQLVINVNIDERATFNGEESDLYEILGNLLDNASKAAQKIINLNVTQSESQLTFTISDDGKGVSEALRENILQRGIRADTYQQGHGIGLAIVRDLVDSYHGELSIGKSPDLGGALFTIAFKR</sequence>
<dbReference type="InterPro" id="IPR036890">
    <property type="entry name" value="HATPase_C_sf"/>
</dbReference>
<dbReference type="PROSITE" id="PS50109">
    <property type="entry name" value="HIS_KIN"/>
    <property type="match status" value="1"/>
</dbReference>
<dbReference type="PANTHER" id="PTHR45436">
    <property type="entry name" value="SENSOR HISTIDINE KINASE YKOH"/>
    <property type="match status" value="1"/>
</dbReference>
<dbReference type="SUPFAM" id="SSF55874">
    <property type="entry name" value="ATPase domain of HSP90 chaperone/DNA topoisomerase II/histidine kinase"/>
    <property type="match status" value="1"/>
</dbReference>
<keyword evidence="6 13" id="KW-0812">Transmembrane</keyword>
<evidence type="ECO:0000313" key="16">
    <source>
        <dbReference type="EMBL" id="WOH36437.1"/>
    </source>
</evidence>
<evidence type="ECO:0000256" key="4">
    <source>
        <dbReference type="ARBA" id="ARBA00022553"/>
    </source>
</evidence>